<dbReference type="EMBL" id="BQKC01000001">
    <property type="protein sequence ID" value="GJM55372.1"/>
    <property type="molecule type" value="Genomic_DNA"/>
</dbReference>
<name>A0AAV5B1G1_9ACTN</name>
<evidence type="ECO:0000256" key="7">
    <source>
        <dbReference type="HAMAP-Rule" id="MF_00159"/>
    </source>
</evidence>
<dbReference type="HAMAP" id="MF_00159">
    <property type="entry name" value="IspG"/>
    <property type="match status" value="1"/>
</dbReference>
<dbReference type="InterPro" id="IPR004588">
    <property type="entry name" value="IspG_bac-typ"/>
</dbReference>
<keyword evidence="4 7" id="KW-0408">Iron</keyword>
<dbReference type="GO" id="GO:0019288">
    <property type="term" value="P:isopentenyl diphosphate biosynthetic process, methylerythritol 4-phosphate pathway"/>
    <property type="evidence" value="ECO:0007669"/>
    <property type="project" value="UniProtKB-UniRule"/>
</dbReference>
<dbReference type="InterPro" id="IPR011005">
    <property type="entry name" value="Dihydropteroate_synth-like_sf"/>
</dbReference>
<dbReference type="NCBIfam" id="TIGR00612">
    <property type="entry name" value="ispG_gcpE"/>
    <property type="match status" value="1"/>
</dbReference>
<feature type="binding site" evidence="7">
    <location>
        <position position="286"/>
    </location>
    <ligand>
        <name>[4Fe-4S] cluster</name>
        <dbReference type="ChEBI" id="CHEBI:49883"/>
    </ligand>
</feature>
<evidence type="ECO:0000313" key="11">
    <source>
        <dbReference type="EMBL" id="GJM55372.1"/>
    </source>
</evidence>
<dbReference type="PANTHER" id="PTHR30454:SF0">
    <property type="entry name" value="4-HYDROXY-3-METHYLBUT-2-EN-1-YL DIPHOSPHATE SYNTHASE (FERREDOXIN), CHLOROPLASTIC"/>
    <property type="match status" value="1"/>
</dbReference>
<keyword evidence="1 7" id="KW-0004">4Fe-4S</keyword>
<dbReference type="InterPro" id="IPR016425">
    <property type="entry name" value="IspG_bac"/>
</dbReference>
<dbReference type="PIRSF" id="PIRSF004640">
    <property type="entry name" value="IspG"/>
    <property type="match status" value="1"/>
</dbReference>
<evidence type="ECO:0000256" key="3">
    <source>
        <dbReference type="ARBA" id="ARBA00023002"/>
    </source>
</evidence>
<accession>A0AAV5B1G1</accession>
<comment type="pathway">
    <text evidence="7">Isoprenoid biosynthesis; isopentenyl diphosphate biosynthesis via DXP pathway; isopentenyl diphosphate from 1-deoxy-D-xylulose 5-phosphate: step 5/6.</text>
</comment>
<keyword evidence="6 7" id="KW-0414">Isoprene biosynthesis</keyword>
<gene>
    <name evidence="7 11" type="primary">ispG</name>
    <name evidence="11" type="ORF">ATOP_10270</name>
</gene>
<dbReference type="GO" id="GO:0046429">
    <property type="term" value="F:4-hydroxy-3-methylbut-2-en-1-yl diphosphate synthase activity (ferredoxin)"/>
    <property type="evidence" value="ECO:0007669"/>
    <property type="project" value="UniProtKB-UniRule"/>
</dbReference>
<keyword evidence="2 7" id="KW-0479">Metal-binding</keyword>
<dbReference type="EC" id="1.17.7.3" evidence="7"/>
<dbReference type="InterPro" id="IPR036849">
    <property type="entry name" value="Enolase-like_C_sf"/>
</dbReference>
<protein>
    <recommendedName>
        <fullName evidence="7">4-hydroxy-3-methylbut-2-en-1-yl diphosphate synthase (flavodoxin)</fullName>
        <ecNumber evidence="7">1.17.7.3</ecNumber>
    </recommendedName>
    <alternativeName>
        <fullName evidence="7">1-hydroxy-2-methyl-2-(E)-butenyl 4-diphosphate synthase</fullName>
    </alternativeName>
</protein>
<feature type="binding site" evidence="7">
    <location>
        <position position="318"/>
    </location>
    <ligand>
        <name>[4Fe-4S] cluster</name>
        <dbReference type="ChEBI" id="CHEBI:49883"/>
    </ligand>
</feature>
<evidence type="ECO:0000256" key="8">
    <source>
        <dbReference type="SAM" id="MobiDB-lite"/>
    </source>
</evidence>
<dbReference type="RefSeq" id="WP_265590785.1">
    <property type="nucleotide sequence ID" value="NZ_BQKC01000001.1"/>
</dbReference>
<dbReference type="InterPro" id="IPR058579">
    <property type="entry name" value="IspG_C"/>
</dbReference>
<dbReference type="Pfam" id="PF04551">
    <property type="entry name" value="GcpE"/>
    <property type="match status" value="1"/>
</dbReference>
<comment type="caution">
    <text evidence="11">The sequence shown here is derived from an EMBL/GenBank/DDBJ whole genome shotgun (WGS) entry which is preliminary data.</text>
</comment>
<comment type="similarity">
    <text evidence="7">Belongs to the IspG family.</text>
</comment>
<evidence type="ECO:0000259" key="9">
    <source>
        <dbReference type="Pfam" id="PF04551"/>
    </source>
</evidence>
<dbReference type="GO" id="GO:0051539">
    <property type="term" value="F:4 iron, 4 sulfur cluster binding"/>
    <property type="evidence" value="ECO:0007669"/>
    <property type="project" value="UniProtKB-UniRule"/>
</dbReference>
<feature type="domain" description="IspG TIM-barrel" evidence="9">
    <location>
        <begin position="24"/>
        <end position="265"/>
    </location>
</feature>
<proteinExistence type="inferred from homology"/>
<evidence type="ECO:0000313" key="12">
    <source>
        <dbReference type="Proteomes" id="UP001055025"/>
    </source>
</evidence>
<evidence type="ECO:0000256" key="1">
    <source>
        <dbReference type="ARBA" id="ARBA00022485"/>
    </source>
</evidence>
<dbReference type="InterPro" id="IPR058578">
    <property type="entry name" value="IspG_TIM"/>
</dbReference>
<organism evidence="11 12">
    <name type="scientific">Granulimonas faecalis</name>
    <dbReference type="NCBI Taxonomy" id="2894155"/>
    <lineage>
        <taxon>Bacteria</taxon>
        <taxon>Bacillati</taxon>
        <taxon>Actinomycetota</taxon>
        <taxon>Coriobacteriia</taxon>
        <taxon>Coriobacteriales</taxon>
        <taxon>Kribbibacteriaceae</taxon>
        <taxon>Granulimonas</taxon>
    </lineage>
</organism>
<keyword evidence="3 7" id="KW-0560">Oxidoreductase</keyword>
<evidence type="ECO:0000256" key="5">
    <source>
        <dbReference type="ARBA" id="ARBA00023014"/>
    </source>
</evidence>
<keyword evidence="12" id="KW-1185">Reference proteome</keyword>
<reference evidence="11" key="1">
    <citation type="journal article" date="2022" name="Int. J. Syst. Evol. Microbiol.">
        <title>Granulimonas faecalis gen. nov., sp. nov., and Leptogranulimonas caecicola gen. nov., sp. nov., novel lactate-producing Atopobiaceae bacteria isolated from mouse intestines, and an emended description of the family Atopobiaceae.</title>
        <authorList>
            <person name="Morinaga K."/>
            <person name="Kusada H."/>
            <person name="Sakamoto S."/>
            <person name="Murakami T."/>
            <person name="Toyoda A."/>
            <person name="Mori H."/>
            <person name="Meng X.Y."/>
            <person name="Takashino M."/>
            <person name="Murotomi K."/>
            <person name="Tamaki H."/>
        </authorList>
    </citation>
    <scope>NUCLEOTIDE SEQUENCE</scope>
    <source>
        <strain evidence="11">OPF53</strain>
    </source>
</reference>
<keyword evidence="5 7" id="KW-0411">Iron-sulfur</keyword>
<dbReference type="PANTHER" id="PTHR30454">
    <property type="entry name" value="4-HYDROXY-3-METHYLBUT-2-EN-1-YL DIPHOSPHATE SYNTHASE"/>
    <property type="match status" value="1"/>
</dbReference>
<dbReference type="SUPFAM" id="SSF56014">
    <property type="entry name" value="Nitrite and sulphite reductase 4Fe-4S domain-like"/>
    <property type="match status" value="1"/>
</dbReference>
<evidence type="ECO:0000256" key="2">
    <source>
        <dbReference type="ARBA" id="ARBA00022723"/>
    </source>
</evidence>
<dbReference type="NCBIfam" id="NF001540">
    <property type="entry name" value="PRK00366.1"/>
    <property type="match status" value="1"/>
</dbReference>
<dbReference type="Pfam" id="PF26540">
    <property type="entry name" value="GcpE_C"/>
    <property type="match status" value="1"/>
</dbReference>
<feature type="region of interest" description="Disordered" evidence="8">
    <location>
        <begin position="1"/>
        <end position="22"/>
    </location>
</feature>
<dbReference type="Gene3D" id="3.20.20.20">
    <property type="entry name" value="Dihydropteroate synthase-like"/>
    <property type="match status" value="1"/>
</dbReference>
<dbReference type="GO" id="GO:0141197">
    <property type="term" value="F:4-hydroxy-3-methylbut-2-enyl-diphosphate synthase activity (flavodoxin)"/>
    <property type="evidence" value="ECO:0007669"/>
    <property type="project" value="UniProtKB-EC"/>
</dbReference>
<evidence type="ECO:0000256" key="6">
    <source>
        <dbReference type="ARBA" id="ARBA00023229"/>
    </source>
</evidence>
<feature type="binding site" evidence="7">
    <location>
        <position position="325"/>
    </location>
    <ligand>
        <name>[4Fe-4S] cluster</name>
        <dbReference type="ChEBI" id="CHEBI:49883"/>
    </ligand>
</feature>
<comment type="function">
    <text evidence="7">Converts 2C-methyl-D-erythritol 2,4-cyclodiphosphate (ME-2,4cPP) into 1-hydroxy-2-methyl-2-(E)-butenyl 4-diphosphate.</text>
</comment>
<evidence type="ECO:0000259" key="10">
    <source>
        <dbReference type="Pfam" id="PF26540"/>
    </source>
</evidence>
<evidence type="ECO:0000256" key="4">
    <source>
        <dbReference type="ARBA" id="ARBA00023004"/>
    </source>
</evidence>
<dbReference type="GO" id="GO:0016114">
    <property type="term" value="P:terpenoid biosynthetic process"/>
    <property type="evidence" value="ECO:0007669"/>
    <property type="project" value="InterPro"/>
</dbReference>
<comment type="cofactor">
    <cofactor evidence="7">
        <name>[4Fe-4S] cluster</name>
        <dbReference type="ChEBI" id="CHEBI:49883"/>
    </cofactor>
    <text evidence="7">Binds 1 [4Fe-4S] cluster.</text>
</comment>
<comment type="catalytic activity">
    <reaction evidence="7">
        <text>(2E)-4-hydroxy-3-methylbut-2-enyl diphosphate + oxidized [flavodoxin] + H2O + 2 H(+) = 2-C-methyl-D-erythritol 2,4-cyclic diphosphate + reduced [flavodoxin]</text>
        <dbReference type="Rhea" id="RHEA:43604"/>
        <dbReference type="Rhea" id="RHEA-COMP:10622"/>
        <dbReference type="Rhea" id="RHEA-COMP:10623"/>
        <dbReference type="ChEBI" id="CHEBI:15377"/>
        <dbReference type="ChEBI" id="CHEBI:15378"/>
        <dbReference type="ChEBI" id="CHEBI:57618"/>
        <dbReference type="ChEBI" id="CHEBI:58210"/>
        <dbReference type="ChEBI" id="CHEBI:58483"/>
        <dbReference type="ChEBI" id="CHEBI:128753"/>
        <dbReference type="EC" id="1.17.7.3"/>
    </reaction>
</comment>
<dbReference type="InterPro" id="IPR045854">
    <property type="entry name" value="NO2/SO3_Rdtase_4Fe4S_sf"/>
</dbReference>
<feature type="binding site" evidence="7">
    <location>
        <position position="283"/>
    </location>
    <ligand>
        <name>[4Fe-4S] cluster</name>
        <dbReference type="ChEBI" id="CHEBI:49883"/>
    </ligand>
</feature>
<sequence>MEDLRREAGLLGDGAPGPLPRTLTRRVHVGPVAVGGGAPVAVQSMTCTPTQDPAATLAQVAALAEEGCEIVRVAVPSADALDGFGEVCAESPLPVVADIHFDHRLALGACARGASALRINPGNIGSWAKVDAVIDAAGEAGIPIRIGVNAGSLDPAVDAREDLTQPEKLVESALSFVRHFEGRGFPDIVLSAKTHSVPSTIRTNRELSARIPTVPLHLGVTEAGGLGPATVKNSVALGVLLSEGIGDTVRVSITAPPEEEVRVAWNILQSVGLRRRGPEIVSCPTCGRCRIDLMGLASQVEERLRGVEAPITVAVMGCVVNGPGEARAADIGIAGGDGQGLLIAGGESLGSVPEGRLLDALMEEIDRRYGDGPRP</sequence>
<dbReference type="Proteomes" id="UP001055025">
    <property type="component" value="Unassembled WGS sequence"/>
</dbReference>
<dbReference type="AlphaFoldDB" id="A0AAV5B1G1"/>
<dbReference type="GO" id="GO:0005506">
    <property type="term" value="F:iron ion binding"/>
    <property type="evidence" value="ECO:0007669"/>
    <property type="project" value="InterPro"/>
</dbReference>
<feature type="domain" description="IspG C-terminal" evidence="10">
    <location>
        <begin position="279"/>
        <end position="366"/>
    </location>
</feature>
<dbReference type="SUPFAM" id="SSF51604">
    <property type="entry name" value="Enolase C-terminal domain-like"/>
    <property type="match status" value="1"/>
</dbReference>
<dbReference type="Gene3D" id="3.30.413.10">
    <property type="entry name" value="Sulfite Reductase Hemoprotein, domain 1"/>
    <property type="match status" value="1"/>
</dbReference>